<name>A0A1X7TGM2_AMPQE</name>
<dbReference type="InParanoid" id="A0A1X7TGM2"/>
<organism evidence="2">
    <name type="scientific">Amphimedon queenslandica</name>
    <name type="common">Sponge</name>
    <dbReference type="NCBI Taxonomy" id="400682"/>
    <lineage>
        <taxon>Eukaryota</taxon>
        <taxon>Metazoa</taxon>
        <taxon>Porifera</taxon>
        <taxon>Demospongiae</taxon>
        <taxon>Heteroscleromorpha</taxon>
        <taxon>Haplosclerida</taxon>
        <taxon>Niphatidae</taxon>
        <taxon>Amphimedon</taxon>
    </lineage>
</organism>
<feature type="compositionally biased region" description="Basic and acidic residues" evidence="1">
    <location>
        <begin position="17"/>
        <end position="27"/>
    </location>
</feature>
<feature type="region of interest" description="Disordered" evidence="1">
    <location>
        <begin position="13"/>
        <end position="36"/>
    </location>
</feature>
<reference evidence="2" key="1">
    <citation type="submission" date="2017-05" db="UniProtKB">
        <authorList>
            <consortium name="EnsemblMetazoa"/>
        </authorList>
    </citation>
    <scope>IDENTIFICATION</scope>
</reference>
<proteinExistence type="predicted"/>
<accession>A0A1X7TGM2</accession>
<dbReference type="EnsemblMetazoa" id="Aqu2.1.13758_001">
    <property type="protein sequence ID" value="Aqu2.1.13758_001"/>
    <property type="gene ID" value="Aqu2.1.13758"/>
</dbReference>
<protein>
    <submittedName>
        <fullName evidence="2">Uncharacterized protein</fullName>
    </submittedName>
</protein>
<dbReference type="AlphaFoldDB" id="A0A1X7TGM2"/>
<sequence length="36" mass="3999">WIAEVIRNKKISCPSQKDQRADVRGSSKDLQGPSSL</sequence>
<evidence type="ECO:0000256" key="1">
    <source>
        <dbReference type="SAM" id="MobiDB-lite"/>
    </source>
</evidence>
<evidence type="ECO:0000313" key="2">
    <source>
        <dbReference type="EnsemblMetazoa" id="Aqu2.1.13758_001"/>
    </source>
</evidence>